<dbReference type="RefSeq" id="WP_015391597.1">
    <property type="nucleotide sequence ID" value="NC_020291.1"/>
</dbReference>
<evidence type="ECO:0000313" key="2">
    <source>
        <dbReference type="Proteomes" id="UP000011728"/>
    </source>
</evidence>
<dbReference type="PATRIC" id="fig|931276.5.peg.1467"/>
<dbReference type="OrthoDB" id="1904240at2"/>
<dbReference type="EMBL" id="CP004121">
    <property type="protein sequence ID" value="AGF55275.1"/>
    <property type="molecule type" value="Genomic_DNA"/>
</dbReference>
<protein>
    <submittedName>
        <fullName evidence="1">Uncharacterized protein</fullName>
    </submittedName>
</protein>
<sequence>MNNPFDILIYLDEPLVTNLSSLVLTGFIETVTQKQAFDRSLAAGFHEGDRIEDSNQGSITRIEREGYKDKNKLQASNNILSHHMEKDIDARNCIREEKEIKTTYTTFVLNGSLIDYFNKNNQLKHKHENDIENNNIEAGDLIELNGTITNKGVMPFIDTLINLITIFGPEYLDNITKECNLNINFSIYLKMLTYIKSILAYNNTADLIMKSGKGTAILTVNQDNFLNSKFNMFDNINCKCRVVGKVIKTCTEEFDSISLLRKTGQEEFYERFIEGCKPLLECLKKNNILVPECPNLRINECAIQIMPLNIYM</sequence>
<dbReference type="Proteomes" id="UP000011728">
    <property type="component" value="Chromosome"/>
</dbReference>
<dbReference type="Pfam" id="PF19952">
    <property type="entry name" value="DUF6414"/>
    <property type="match status" value="1"/>
</dbReference>
<dbReference type="eggNOG" id="ENOG5033MDT">
    <property type="taxonomic scope" value="Bacteria"/>
</dbReference>
<dbReference type="STRING" id="36745.CLSAP_14680"/>
<keyword evidence="2" id="KW-1185">Reference proteome</keyword>
<dbReference type="InterPro" id="IPR045633">
    <property type="entry name" value="DUF6414"/>
</dbReference>
<evidence type="ECO:0000313" key="1">
    <source>
        <dbReference type="EMBL" id="AGF55275.1"/>
    </source>
</evidence>
<dbReference type="AlphaFoldDB" id="M1LQY1"/>
<organism evidence="1 2">
    <name type="scientific">Clostridium saccharoperbutylacetonicum N1-4(HMT)</name>
    <dbReference type="NCBI Taxonomy" id="931276"/>
    <lineage>
        <taxon>Bacteria</taxon>
        <taxon>Bacillati</taxon>
        <taxon>Bacillota</taxon>
        <taxon>Clostridia</taxon>
        <taxon>Eubacteriales</taxon>
        <taxon>Clostridiaceae</taxon>
        <taxon>Clostridium</taxon>
    </lineage>
</organism>
<accession>M1LQY1</accession>
<gene>
    <name evidence="1" type="ORF">Cspa_c15050</name>
</gene>
<name>M1LQY1_9CLOT</name>
<dbReference type="KEGG" id="csr:Cspa_c15050"/>
<reference evidence="1 2" key="1">
    <citation type="submission" date="2013-02" db="EMBL/GenBank/DDBJ databases">
        <title>Genome sequence of Clostridium saccharoperbutylacetonicum N1-4(HMT).</title>
        <authorList>
            <person name="Poehlein A."/>
            <person name="Daniel R."/>
        </authorList>
    </citation>
    <scope>NUCLEOTIDE SEQUENCE [LARGE SCALE GENOMIC DNA]</scope>
    <source>
        <strain evidence="2">N1-4(HMT)</strain>
    </source>
</reference>
<proteinExistence type="predicted"/>
<dbReference type="HOGENOM" id="CLU_074306_0_0_9"/>